<dbReference type="Proteomes" id="UP001596157">
    <property type="component" value="Unassembled WGS sequence"/>
</dbReference>
<evidence type="ECO:0000313" key="1">
    <source>
        <dbReference type="EMBL" id="MFC5290085.1"/>
    </source>
</evidence>
<comment type="caution">
    <text evidence="1">The sequence shown here is derived from an EMBL/GenBank/DDBJ whole genome shotgun (WGS) entry which is preliminary data.</text>
</comment>
<accession>A0ABW0EVH3</accession>
<sequence length="812" mass="84528">MTVTGGGPIAHLSTVEFEPVAPAAVRVCGVPSTALLDLRGEATAAALLAVLRHDAQVASDGKRLAVAIGRVIGTTQDNELVPLLVGLRRALHSARRPGKAAWNDRTAAAMGPDLAERVRAWVSAAEHRRTAVDVVGEAVRRDEPAITAALRRRVAEPDFRHTVALASPSTAADLDRWLDTPGSSPPRRLLVTLAAYLGRAAAKTSPFGGFLTVGMVGAAAGTRDARVVFEIKALLLHRVRERVAEAAGAPLRVTPSLRCDGLKAEFLGRPPAETINRVDLTPAVRAVLAAAPADRARLIAAASPHTSDPGALVRAAEAAGLLEPDFPVPDLAPGQFSALASWLENRSGQRAAASSLRVVEHAMTTAAAPSSGGRPDLTGQRITSALAEAARALGLDVPRGNPVHQTFAAPSGVTADVPADLTAQLAAAVRWLLPFELTLPLRAVAAWLFRQEFGAGARVPVLRLHRLLQSALAGAGSPTGAEPLAALVGRYGREAPQARELAAAQRAALEDVVLSGTTASVPGRTAAATPSWVSRALGPVLAYVQQSGEAVVLNGLSPADGRGIHRVRMLAARAAGTVPPPAVARPGLLHVTGLFGSALNHHAPTSGLHLRYPGTTPDAPDTDIVDLGELFVRIGEDEDLRLVAAGHGDLVPSHAGMMSALLLPPAARMLVQLFGPLGHFPPIWTVLGEQGGRVTCGRVVLRRERVCVDAGDLRPTGGRPGDAAHLVRLARLRARLGVGERCFAKAAGWAGDSPEWSSAKAHKPLPVDFASPLSVAGLDRLAAKCGRVVLEEALPDPLDTPRVHELVVEVPG</sequence>
<gene>
    <name evidence="1" type="ORF">ACFPM7_23775</name>
</gene>
<evidence type="ECO:0008006" key="3">
    <source>
        <dbReference type="Google" id="ProtNLM"/>
    </source>
</evidence>
<keyword evidence="2" id="KW-1185">Reference proteome</keyword>
<organism evidence="1 2">
    <name type="scientific">Actinokineospora guangxiensis</name>
    <dbReference type="NCBI Taxonomy" id="1490288"/>
    <lineage>
        <taxon>Bacteria</taxon>
        <taxon>Bacillati</taxon>
        <taxon>Actinomycetota</taxon>
        <taxon>Actinomycetes</taxon>
        <taxon>Pseudonocardiales</taxon>
        <taxon>Pseudonocardiaceae</taxon>
        <taxon>Actinokineospora</taxon>
    </lineage>
</organism>
<name>A0ABW0EVH3_9PSEU</name>
<dbReference type="RefSeq" id="WP_378249958.1">
    <property type="nucleotide sequence ID" value="NZ_JBHSKF010000014.1"/>
</dbReference>
<dbReference type="EMBL" id="JBHSKF010000014">
    <property type="protein sequence ID" value="MFC5290085.1"/>
    <property type="molecule type" value="Genomic_DNA"/>
</dbReference>
<protein>
    <recommendedName>
        <fullName evidence="3">Lantibiotic biosynthesis dehydratase-like protein</fullName>
    </recommendedName>
</protein>
<proteinExistence type="predicted"/>
<evidence type="ECO:0000313" key="2">
    <source>
        <dbReference type="Proteomes" id="UP001596157"/>
    </source>
</evidence>
<reference evidence="2" key="1">
    <citation type="journal article" date="2019" name="Int. J. Syst. Evol. Microbiol.">
        <title>The Global Catalogue of Microorganisms (GCM) 10K type strain sequencing project: providing services to taxonomists for standard genome sequencing and annotation.</title>
        <authorList>
            <consortium name="The Broad Institute Genomics Platform"/>
            <consortium name="The Broad Institute Genome Sequencing Center for Infectious Disease"/>
            <person name="Wu L."/>
            <person name="Ma J."/>
        </authorList>
    </citation>
    <scope>NUCLEOTIDE SEQUENCE [LARGE SCALE GENOMIC DNA]</scope>
    <source>
        <strain evidence="2">CCUG 59778</strain>
    </source>
</reference>